<evidence type="ECO:0000256" key="1">
    <source>
        <dbReference type="SAM" id="MobiDB-lite"/>
    </source>
</evidence>
<proteinExistence type="predicted"/>
<protein>
    <submittedName>
        <fullName evidence="2">Uncharacterized protein</fullName>
    </submittedName>
</protein>
<feature type="compositionally biased region" description="Basic and acidic residues" evidence="1">
    <location>
        <begin position="118"/>
        <end position="166"/>
    </location>
</feature>
<name>A0A4U5MLG4_STECR</name>
<evidence type="ECO:0000313" key="3">
    <source>
        <dbReference type="Proteomes" id="UP000298663"/>
    </source>
</evidence>
<evidence type="ECO:0000313" key="2">
    <source>
        <dbReference type="EMBL" id="TKR70271.1"/>
    </source>
</evidence>
<dbReference type="EMBL" id="AZBU02000007">
    <property type="protein sequence ID" value="TKR70271.1"/>
    <property type="molecule type" value="Genomic_DNA"/>
</dbReference>
<accession>A0A4U5MLG4</accession>
<organism evidence="2 3">
    <name type="scientific">Steinernema carpocapsae</name>
    <name type="common">Entomopathogenic nematode</name>
    <dbReference type="NCBI Taxonomy" id="34508"/>
    <lineage>
        <taxon>Eukaryota</taxon>
        <taxon>Metazoa</taxon>
        <taxon>Ecdysozoa</taxon>
        <taxon>Nematoda</taxon>
        <taxon>Chromadorea</taxon>
        <taxon>Rhabditida</taxon>
        <taxon>Tylenchina</taxon>
        <taxon>Panagrolaimomorpha</taxon>
        <taxon>Strongyloidoidea</taxon>
        <taxon>Steinernematidae</taxon>
        <taxon>Steinernema</taxon>
    </lineage>
</organism>
<gene>
    <name evidence="2" type="ORF">L596_022315</name>
</gene>
<dbReference type="AlphaFoldDB" id="A0A4U5MLG4"/>
<reference evidence="2 3" key="2">
    <citation type="journal article" date="2019" name="G3 (Bethesda)">
        <title>Hybrid Assembly of the Genome of the Entomopathogenic Nematode Steinernema carpocapsae Identifies the X-Chromosome.</title>
        <authorList>
            <person name="Serra L."/>
            <person name="Macchietto M."/>
            <person name="Macias-Munoz A."/>
            <person name="McGill C.J."/>
            <person name="Rodriguez I.M."/>
            <person name="Rodriguez B."/>
            <person name="Murad R."/>
            <person name="Mortazavi A."/>
        </authorList>
    </citation>
    <scope>NUCLEOTIDE SEQUENCE [LARGE SCALE GENOMIC DNA]</scope>
    <source>
        <strain evidence="2 3">ALL</strain>
    </source>
</reference>
<sequence length="314" mass="36039">MQSCLVPVVYPADDLRVADPSRPRRPRLLPAPIAPFTLRRHSFPIRSRMKFFGDHKVHWIHFGKKHKFSFSKDDVDEEPIFEILMRESEGRVPRVRRPPRLQRLLRTTDYSPQRRRRPDRDPRVEAQAKDLHDRARPSQGPERRWEDAREGFEAEKVPVRAPDEPARSGPAAPLDGPAAVAANGRRRAANAEFPPLFLAPPLPRSDLAELRPQHEPWLHDVLLALVPLRLANPDPAANELRLPTSELPARPLPHRRARALLRSGPLPRRPPRLRQLERPRLLQHRLGTCFLRISSSSLSFLHGSTCNLDDFSVE</sequence>
<keyword evidence="3" id="KW-1185">Reference proteome</keyword>
<comment type="caution">
    <text evidence="2">The sequence shown here is derived from an EMBL/GenBank/DDBJ whole genome shotgun (WGS) entry which is preliminary data.</text>
</comment>
<dbReference type="Proteomes" id="UP000298663">
    <property type="component" value="Unassembled WGS sequence"/>
</dbReference>
<feature type="region of interest" description="Disordered" evidence="1">
    <location>
        <begin position="94"/>
        <end position="178"/>
    </location>
</feature>
<reference evidence="2 3" key="1">
    <citation type="journal article" date="2015" name="Genome Biol.">
        <title>Comparative genomics of Steinernema reveals deeply conserved gene regulatory networks.</title>
        <authorList>
            <person name="Dillman A.R."/>
            <person name="Macchietto M."/>
            <person name="Porter C.F."/>
            <person name="Rogers A."/>
            <person name="Williams B."/>
            <person name="Antoshechkin I."/>
            <person name="Lee M.M."/>
            <person name="Goodwin Z."/>
            <person name="Lu X."/>
            <person name="Lewis E.E."/>
            <person name="Goodrich-Blair H."/>
            <person name="Stock S.P."/>
            <person name="Adams B.J."/>
            <person name="Sternberg P.W."/>
            <person name="Mortazavi A."/>
        </authorList>
    </citation>
    <scope>NUCLEOTIDE SEQUENCE [LARGE SCALE GENOMIC DNA]</scope>
    <source>
        <strain evidence="2 3">ALL</strain>
    </source>
</reference>